<evidence type="ECO:0000313" key="10">
    <source>
        <dbReference type="Proteomes" id="UP001432322"/>
    </source>
</evidence>
<dbReference type="Proteomes" id="UP001432322">
    <property type="component" value="Unassembled WGS sequence"/>
</dbReference>
<evidence type="ECO:0000256" key="7">
    <source>
        <dbReference type="SAM" id="SignalP"/>
    </source>
</evidence>
<comment type="cofactor">
    <cofactor evidence="1">
        <name>Ca(2+)</name>
        <dbReference type="ChEBI" id="CHEBI:29108"/>
    </cofactor>
</comment>
<evidence type="ECO:0000313" key="9">
    <source>
        <dbReference type="EMBL" id="GMT32327.1"/>
    </source>
</evidence>
<comment type="caution">
    <text evidence="9">The sequence shown here is derived from an EMBL/GenBank/DDBJ whole genome shotgun (WGS) entry which is preliminary data.</text>
</comment>
<dbReference type="CDD" id="cd16147">
    <property type="entry name" value="G6S"/>
    <property type="match status" value="1"/>
</dbReference>
<evidence type="ECO:0000256" key="6">
    <source>
        <dbReference type="PIRSR" id="PIRSR036666-50"/>
    </source>
</evidence>
<dbReference type="InterPro" id="IPR000917">
    <property type="entry name" value="Sulfatase_N"/>
</dbReference>
<dbReference type="PROSITE" id="PS00523">
    <property type="entry name" value="SULFATASE_1"/>
    <property type="match status" value="1"/>
</dbReference>
<dbReference type="PANTHER" id="PTHR43108:SF16">
    <property type="entry name" value="EXTRACELLULAR SULFATASE SULF-1 HOMOLOG"/>
    <property type="match status" value="1"/>
</dbReference>
<dbReference type="InterPro" id="IPR012251">
    <property type="entry name" value="GlcNAc_6-SO4ase"/>
</dbReference>
<sequence>RLLLFTLFLELGTTSKNYRPNVIVIITDDQDIELGSLVAMPRTVRLLKERGVSLHGYATTPICCPSRSTILTGLYAHNHNVHTNNNNCSGAEWRSVHEQRTMGVYAQREGYTTAYYGKYLNEYDGSYVPPGWDDWHGLIHNSRFYNYTLNVNGDKRKFGFDYDRDYLTDVVTNRSIEFIDRVASRKGRPFLMVLSYPAPHGPEDPAPQHADAFPDIDSHRTPAWNYAPNPDKQWLLQRTGKMEPVHVAFTDLLHRRRLQTLQSVDEGVERIIHLLRDKSVLSSTYIIFTSDHGYHLGQFGLIKGKNMPYEFDIRVPFFIRGPGIERNSTVRRPVANIDIAPTVIDMIGAQIPQHMDGQSILGLVSEHREKVEWRDTLLIERGKMPRMKSIRDRLERQKERFSKRERVRMECRKKKWQQDCATGQVFRCVEEGADWVVKRCDRDCECPSRRGKREVEGSGETEVVEEEYEDLLDEFILVAHSESVIEANEWFQGTFDLQSTTRRVKRAAKKSKCRCGKERLSPSSVLPSFDLYHLEEPTPIPYSKRSCSLPQMSCFSHGASHWRTPPFWPEEYGQFCFCQNSNNNTYWCLRTLNDTHNFLYCEFVTEFISYYDLNIDPFQLSNAVFSLARHILEQLNARLTSFRSCSGSNCNQ</sequence>
<evidence type="ECO:0000256" key="1">
    <source>
        <dbReference type="ARBA" id="ARBA00001913"/>
    </source>
</evidence>
<dbReference type="GO" id="GO:0008449">
    <property type="term" value="F:N-acetylglucosamine-6-sulfatase activity"/>
    <property type="evidence" value="ECO:0007669"/>
    <property type="project" value="InterPro"/>
</dbReference>
<keyword evidence="3 7" id="KW-0732">Signal</keyword>
<keyword evidence="5" id="KW-0325">Glycoprotein</keyword>
<keyword evidence="4" id="KW-0378">Hydrolase</keyword>
<name>A0AAV5WMS1_9BILA</name>
<dbReference type="InterPro" id="IPR024607">
    <property type="entry name" value="Sulfatase_CS"/>
</dbReference>
<dbReference type="GO" id="GO:0030203">
    <property type="term" value="P:glycosaminoglycan metabolic process"/>
    <property type="evidence" value="ECO:0007669"/>
    <property type="project" value="InterPro"/>
</dbReference>
<evidence type="ECO:0000256" key="2">
    <source>
        <dbReference type="ARBA" id="ARBA00008779"/>
    </source>
</evidence>
<evidence type="ECO:0000256" key="3">
    <source>
        <dbReference type="ARBA" id="ARBA00022729"/>
    </source>
</evidence>
<dbReference type="Gene3D" id="3.40.720.10">
    <property type="entry name" value="Alkaline Phosphatase, subunit A"/>
    <property type="match status" value="1"/>
</dbReference>
<proteinExistence type="inferred from homology"/>
<dbReference type="AlphaFoldDB" id="A0AAV5WMS1"/>
<keyword evidence="10" id="KW-1185">Reference proteome</keyword>
<dbReference type="Pfam" id="PF00884">
    <property type="entry name" value="Sulfatase"/>
    <property type="match status" value="1"/>
</dbReference>
<comment type="similarity">
    <text evidence="2">Belongs to the sulfatase family.</text>
</comment>
<dbReference type="SUPFAM" id="SSF53649">
    <property type="entry name" value="Alkaline phosphatase-like"/>
    <property type="match status" value="1"/>
</dbReference>
<gene>
    <name evidence="9" type="ORF">PFISCL1PPCAC_23624</name>
</gene>
<accession>A0AAV5WMS1</accession>
<dbReference type="GO" id="GO:0005539">
    <property type="term" value="F:glycosaminoglycan binding"/>
    <property type="evidence" value="ECO:0007669"/>
    <property type="project" value="TreeGrafter"/>
</dbReference>
<dbReference type="EMBL" id="BTSY01000006">
    <property type="protein sequence ID" value="GMT32327.1"/>
    <property type="molecule type" value="Genomic_DNA"/>
</dbReference>
<evidence type="ECO:0000256" key="4">
    <source>
        <dbReference type="ARBA" id="ARBA00022801"/>
    </source>
</evidence>
<feature type="modified residue" description="3-oxoalanine (Cys)" evidence="6">
    <location>
        <position position="63"/>
    </location>
</feature>
<reference evidence="9" key="1">
    <citation type="submission" date="2023-10" db="EMBL/GenBank/DDBJ databases">
        <title>Genome assembly of Pristionchus species.</title>
        <authorList>
            <person name="Yoshida K."/>
            <person name="Sommer R.J."/>
        </authorList>
    </citation>
    <scope>NUCLEOTIDE SEQUENCE</scope>
    <source>
        <strain evidence="9">RS5133</strain>
    </source>
</reference>
<protein>
    <recommendedName>
        <fullName evidence="8">Sulfatase N-terminal domain-containing protein</fullName>
    </recommendedName>
</protein>
<evidence type="ECO:0000256" key="5">
    <source>
        <dbReference type="ARBA" id="ARBA00023180"/>
    </source>
</evidence>
<feature type="non-terminal residue" evidence="9">
    <location>
        <position position="1"/>
    </location>
</feature>
<comment type="PTM">
    <text evidence="6">The conversion to 3-oxoalanine (also known as C-formylglycine, FGly), of a serine or cysteine residue in prokaryotes and of a cysteine residue in eukaryotes, is critical for catalytic activity.</text>
</comment>
<dbReference type="PIRSF" id="PIRSF036666">
    <property type="entry name" value="G6S"/>
    <property type="match status" value="1"/>
</dbReference>
<feature type="signal peptide" evidence="7">
    <location>
        <begin position="1"/>
        <end position="15"/>
    </location>
</feature>
<feature type="chain" id="PRO_5043372095" description="Sulfatase N-terminal domain-containing protein" evidence="7">
    <location>
        <begin position="16"/>
        <end position="652"/>
    </location>
</feature>
<dbReference type="InterPro" id="IPR017850">
    <property type="entry name" value="Alkaline_phosphatase_core_sf"/>
</dbReference>
<dbReference type="PANTHER" id="PTHR43108">
    <property type="entry name" value="N-ACETYLGLUCOSAMINE-6-SULFATASE FAMILY MEMBER"/>
    <property type="match status" value="1"/>
</dbReference>
<organism evidence="9 10">
    <name type="scientific">Pristionchus fissidentatus</name>
    <dbReference type="NCBI Taxonomy" id="1538716"/>
    <lineage>
        <taxon>Eukaryota</taxon>
        <taxon>Metazoa</taxon>
        <taxon>Ecdysozoa</taxon>
        <taxon>Nematoda</taxon>
        <taxon>Chromadorea</taxon>
        <taxon>Rhabditida</taxon>
        <taxon>Rhabditina</taxon>
        <taxon>Diplogasteromorpha</taxon>
        <taxon>Diplogasteroidea</taxon>
        <taxon>Neodiplogasteridae</taxon>
        <taxon>Pristionchus</taxon>
    </lineage>
</organism>
<evidence type="ECO:0000259" key="8">
    <source>
        <dbReference type="Pfam" id="PF00884"/>
    </source>
</evidence>
<feature type="domain" description="Sulfatase N-terminal" evidence="8">
    <location>
        <begin position="20"/>
        <end position="348"/>
    </location>
</feature>